<sequence length="661" mass="70299">MTRRLCVDDLLDLAVPEQPALSPDGGRVAYVLRTLDAVSDSTQRNIWLVDAAGNPSRQLTFGNADTAPAWSPDGASLSFLRESEGHVQLYIMTPGDHRFRGLGSLPLGVGKPTWSPDGTKLAFAAFVPGRNTGSDAPVVADGRVYQSDGLGLLGTLTRQIHVLDVASGKTVQLTHGDWHARDPEWSPDGGHVAFAAGPAADNDASLVAPVHVLAVDVPDAQPVLVGPDDHVVSGVEWSAEGDALFVVSSRPVGHAAVIRLPLDGSPAGNLTASLDRNVMGGAPAYPGAAPRVINAGRSVLFCIRDLGCTHLYEVDVDGGEPRPVLRGDGLVVSELSVAGNTVVTVLKTPDSFGEIASVDLSDGAVRVWTRHGSNFAETEFFPRLERWFPISDGTVVQGWIIRDPESEGPQPLLLDIHGGPHNAWNSAADDVNLYHQELVARGWTVLLLNVRGSDGYGADFYRAALGKWGIADAQDFLEPLDVLVAEGVADPDRLAVTGYSYGGYMTCYLTSRDQRFAAAVAGGVVSDLRSLAGTSDSGQFLSDRELGGPAWTDAPGYEAMSPLSAVERVTTPTLIFHGADDVRCPVGQAEQWHAALCELGVVSRLVLYPGGSHLFTDVGRPSHRIDFNRRIVEWVEKYANGVDSEREPMPARSGAGVDLNE</sequence>
<accession>A0A558GVJ0</accession>
<evidence type="ECO:0000313" key="4">
    <source>
        <dbReference type="EMBL" id="TVU60891.1"/>
    </source>
</evidence>
<proteinExistence type="predicted"/>
<dbReference type="InterPro" id="IPR001375">
    <property type="entry name" value="Peptidase_S9_cat"/>
</dbReference>
<comment type="caution">
    <text evidence="4">The sequence shown here is derived from an EMBL/GenBank/DDBJ whole genome shotgun (WGS) entry which is preliminary data.</text>
</comment>
<gene>
    <name evidence="4" type="ORF">FQP90_15130</name>
</gene>
<dbReference type="Proteomes" id="UP000316500">
    <property type="component" value="Unassembled WGS sequence"/>
</dbReference>
<dbReference type="RefSeq" id="WP_144651892.1">
    <property type="nucleotide sequence ID" value="NZ_VNFK01000012.1"/>
</dbReference>
<reference evidence="4 5" key="1">
    <citation type="submission" date="2019-07" db="EMBL/GenBank/DDBJ databases">
        <title>Diversity of Bacteria from Kongsfjorden, Arctic.</title>
        <authorList>
            <person name="Yu Y."/>
        </authorList>
    </citation>
    <scope>NUCLEOTIDE SEQUENCE [LARGE SCALE GENOMIC DNA]</scope>
    <source>
        <strain evidence="4 5">SM1928</strain>
    </source>
</reference>
<dbReference type="SUPFAM" id="SSF53474">
    <property type="entry name" value="alpha/beta-Hydrolases"/>
    <property type="match status" value="1"/>
</dbReference>
<dbReference type="PANTHER" id="PTHR42776:SF27">
    <property type="entry name" value="DIPEPTIDYL PEPTIDASE FAMILY MEMBER 6"/>
    <property type="match status" value="1"/>
</dbReference>
<keyword evidence="2" id="KW-0720">Serine protease</keyword>
<dbReference type="Gene3D" id="3.40.50.1820">
    <property type="entry name" value="alpha/beta hydrolase"/>
    <property type="match status" value="1"/>
</dbReference>
<evidence type="ECO:0000313" key="5">
    <source>
        <dbReference type="Proteomes" id="UP000316500"/>
    </source>
</evidence>
<dbReference type="Pfam" id="PF00326">
    <property type="entry name" value="Peptidase_S9"/>
    <property type="match status" value="1"/>
</dbReference>
<dbReference type="InterPro" id="IPR011042">
    <property type="entry name" value="6-blade_b-propeller_TolB-like"/>
</dbReference>
<evidence type="ECO:0000256" key="1">
    <source>
        <dbReference type="ARBA" id="ARBA00022801"/>
    </source>
</evidence>
<dbReference type="GO" id="GO:0004252">
    <property type="term" value="F:serine-type endopeptidase activity"/>
    <property type="evidence" value="ECO:0007669"/>
    <property type="project" value="TreeGrafter"/>
</dbReference>
<dbReference type="GO" id="GO:0006508">
    <property type="term" value="P:proteolysis"/>
    <property type="evidence" value="ECO:0007669"/>
    <property type="project" value="InterPro"/>
</dbReference>
<dbReference type="Gene3D" id="2.120.10.30">
    <property type="entry name" value="TolB, C-terminal domain"/>
    <property type="match status" value="3"/>
</dbReference>
<dbReference type="InterPro" id="IPR029058">
    <property type="entry name" value="AB_hydrolase_fold"/>
</dbReference>
<dbReference type="EMBL" id="VNFK01000012">
    <property type="protein sequence ID" value="TVU60891.1"/>
    <property type="molecule type" value="Genomic_DNA"/>
</dbReference>
<name>A0A558GVJ0_PAENT</name>
<protein>
    <submittedName>
        <fullName evidence="4">S9 family peptidase</fullName>
    </submittedName>
</protein>
<dbReference type="AlphaFoldDB" id="A0A558GVJ0"/>
<keyword evidence="2" id="KW-0645">Protease</keyword>
<dbReference type="SUPFAM" id="SSF82171">
    <property type="entry name" value="DPP6 N-terminal domain-like"/>
    <property type="match status" value="1"/>
</dbReference>
<feature type="domain" description="Peptidase S9 prolyl oligopeptidase catalytic" evidence="3">
    <location>
        <begin position="438"/>
        <end position="640"/>
    </location>
</feature>
<dbReference type="PANTHER" id="PTHR42776">
    <property type="entry name" value="SERINE PEPTIDASE S9 FAMILY MEMBER"/>
    <property type="match status" value="1"/>
</dbReference>
<organism evidence="4 5">
    <name type="scientific">Paenarthrobacter nitroguajacolicus</name>
    <name type="common">Arthrobacter nitroguajacolicus</name>
    <dbReference type="NCBI Taxonomy" id="211146"/>
    <lineage>
        <taxon>Bacteria</taxon>
        <taxon>Bacillati</taxon>
        <taxon>Actinomycetota</taxon>
        <taxon>Actinomycetes</taxon>
        <taxon>Micrococcales</taxon>
        <taxon>Micrococcaceae</taxon>
        <taxon>Paenarthrobacter</taxon>
    </lineage>
</organism>
<evidence type="ECO:0000256" key="2">
    <source>
        <dbReference type="ARBA" id="ARBA00022825"/>
    </source>
</evidence>
<evidence type="ECO:0000259" key="3">
    <source>
        <dbReference type="Pfam" id="PF00326"/>
    </source>
</evidence>
<dbReference type="OrthoDB" id="262125at2"/>
<dbReference type="Pfam" id="PF07676">
    <property type="entry name" value="PD40"/>
    <property type="match status" value="2"/>
</dbReference>
<dbReference type="InterPro" id="IPR011659">
    <property type="entry name" value="WD40"/>
</dbReference>
<keyword evidence="1" id="KW-0378">Hydrolase</keyword>